<protein>
    <submittedName>
        <fullName evidence="9">Recombinase family protein</fullName>
    </submittedName>
</protein>
<dbReference type="Pfam" id="PF00239">
    <property type="entry name" value="Resolvase"/>
    <property type="match status" value="1"/>
</dbReference>
<dbReference type="KEGG" id="fcz:IMF26_00955"/>
<keyword evidence="6" id="KW-0175">Coiled coil</keyword>
<sequence>MRGIQNENISNLPQSNPHHRIVALYARVSTDEQAREGQSIDTQLNKLAAYAKFQGWDYVETFVDEGASAKDMNRPAMKRLLSLIKEGKVAVVATMAIDRLSRNLLDMLNFIELCEKHDTAYVCTSLNFDTSTPIGRMVLQILAAFAEFERAMIATRVKTNMAEIVSKKKKYMAVPPFGYRFDDERNLVEVPEEAEWVRRAADLFIAGYGYRAISKILNEAGVRTKKGKAWSGPTVRAMLTNELYAGRVIWNRRYYDKNGKMRWRNPEDWIVCDNAHEPILSRAQWDQIQARLTRKMPKGGEKQMKYRISGLVICGHCGSKMVSRRYGNKGPNKDRLIFVCSQYQKSGGCWFNYVFIDEAEKTVYEALQDLVAGMMYTSSSDLEKASKALLEDLARREAAIDQKFQRQIQAYENGIISDNDLRLARERVERERKALEAERAEILSRIPREEQVDQHIGSEAKELLWLWNNGDARMIQNVLRTIINGTIVKDRAIADIRLSETLFRPISSENSRDCL</sequence>
<dbReference type="Pfam" id="PF07508">
    <property type="entry name" value="Recombinase"/>
    <property type="match status" value="1"/>
</dbReference>
<dbReference type="SMART" id="SM00857">
    <property type="entry name" value="Resolvase"/>
    <property type="match status" value="1"/>
</dbReference>
<dbReference type="PROSITE" id="PS51737">
    <property type="entry name" value="RECOMBINASE_DNA_BIND"/>
    <property type="match status" value="1"/>
</dbReference>
<dbReference type="InterPro" id="IPR011109">
    <property type="entry name" value="DNA_bind_recombinase_dom"/>
</dbReference>
<dbReference type="PROSITE" id="PS51736">
    <property type="entry name" value="RECOMBINASES_3"/>
    <property type="match status" value="1"/>
</dbReference>
<dbReference type="InterPro" id="IPR036162">
    <property type="entry name" value="Resolvase-like_N_sf"/>
</dbReference>
<evidence type="ECO:0000256" key="1">
    <source>
        <dbReference type="ARBA" id="ARBA00022908"/>
    </source>
</evidence>
<dbReference type="GO" id="GO:0015074">
    <property type="term" value="P:DNA integration"/>
    <property type="evidence" value="ECO:0007669"/>
    <property type="project" value="UniProtKB-KW"/>
</dbReference>
<evidence type="ECO:0000256" key="4">
    <source>
        <dbReference type="PIRSR" id="PIRSR606118-50"/>
    </source>
</evidence>
<accession>A0AAT9LD16</accession>
<keyword evidence="1" id="KW-0229">DNA integration</keyword>
<dbReference type="Gene3D" id="3.90.1750.20">
    <property type="entry name" value="Putative Large Serine Recombinase, Chain B, Domain 2"/>
    <property type="match status" value="1"/>
</dbReference>
<dbReference type="GO" id="GO:0003677">
    <property type="term" value="F:DNA binding"/>
    <property type="evidence" value="ECO:0007669"/>
    <property type="project" value="UniProtKB-KW"/>
</dbReference>
<dbReference type="AlphaFoldDB" id="A0AAT9LD16"/>
<reference evidence="9" key="1">
    <citation type="submission" date="2020-10" db="EMBL/GenBank/DDBJ databases">
        <authorList>
            <person name="Kadnikov V."/>
            <person name="Beletsky A.V."/>
            <person name="Mardanov A.V."/>
            <person name="Karnachuk O.V."/>
            <person name="Ravin N.V."/>
        </authorList>
    </citation>
    <scope>NUCLEOTIDE SEQUENCE</scope>
    <source>
        <strain evidence="9">Bu02</strain>
    </source>
</reference>
<dbReference type="InterPro" id="IPR006119">
    <property type="entry name" value="Resolv_N"/>
</dbReference>
<evidence type="ECO:0000259" key="7">
    <source>
        <dbReference type="PROSITE" id="PS51736"/>
    </source>
</evidence>
<feature type="active site" description="O-(5'-phospho-DNA)-serine intermediate" evidence="4 5">
    <location>
        <position position="29"/>
    </location>
</feature>
<dbReference type="SUPFAM" id="SSF53041">
    <property type="entry name" value="Resolvase-like"/>
    <property type="match status" value="1"/>
</dbReference>
<gene>
    <name evidence="9" type="ORF">IMF26_00955</name>
</gene>
<dbReference type="InterPro" id="IPR006118">
    <property type="entry name" value="Recombinase_CS"/>
</dbReference>
<keyword evidence="2" id="KW-0238">DNA-binding</keyword>
<name>A0AAT9LD16_9FIRM</name>
<feature type="coiled-coil region" evidence="6">
    <location>
        <begin position="418"/>
        <end position="445"/>
    </location>
</feature>
<evidence type="ECO:0000256" key="6">
    <source>
        <dbReference type="SAM" id="Coils"/>
    </source>
</evidence>
<dbReference type="Gene3D" id="3.40.50.1390">
    <property type="entry name" value="Resolvase, N-terminal catalytic domain"/>
    <property type="match status" value="1"/>
</dbReference>
<evidence type="ECO:0000256" key="2">
    <source>
        <dbReference type="ARBA" id="ARBA00023125"/>
    </source>
</evidence>
<dbReference type="Pfam" id="PF13408">
    <property type="entry name" value="Zn_ribbon_recom"/>
    <property type="match status" value="1"/>
</dbReference>
<proteinExistence type="predicted"/>
<organism evidence="9">
    <name type="scientific">Candidatus Fermentithermobacillus carboniphilus</name>
    <dbReference type="NCBI Taxonomy" id="3085328"/>
    <lineage>
        <taxon>Bacteria</taxon>
        <taxon>Bacillati</taxon>
        <taxon>Bacillota</taxon>
        <taxon>Candidatus Fermentithermobacillia</taxon>
        <taxon>Candidatus Fermentithermobacillales</taxon>
        <taxon>Candidatus Fermentithermobacillaceae</taxon>
        <taxon>Candidatus Fermentithermobacillus</taxon>
    </lineage>
</organism>
<dbReference type="PANTHER" id="PTHR30461:SF23">
    <property type="entry name" value="DNA RECOMBINASE-RELATED"/>
    <property type="match status" value="1"/>
</dbReference>
<reference evidence="9" key="2">
    <citation type="journal article" date="2023" name="Biology">
        <title>Prokaryotic Life Associated with Coal-Fire Gas Vents Revealed by Metagenomics.</title>
        <authorList>
            <person name="Kadnikov V.V."/>
            <person name="Mardanov A.V."/>
            <person name="Beletsky A.V."/>
            <person name="Karnachuk O.V."/>
            <person name="Ravin N.V."/>
        </authorList>
    </citation>
    <scope>NUCLEOTIDE SEQUENCE</scope>
    <source>
        <strain evidence="9">Bu02</strain>
    </source>
</reference>
<dbReference type="EMBL" id="CP062796">
    <property type="protein sequence ID" value="QUL98693.1"/>
    <property type="molecule type" value="Genomic_DNA"/>
</dbReference>
<dbReference type="InterPro" id="IPR025827">
    <property type="entry name" value="Zn_ribbon_recom_dom"/>
</dbReference>
<evidence type="ECO:0000259" key="8">
    <source>
        <dbReference type="PROSITE" id="PS51737"/>
    </source>
</evidence>
<evidence type="ECO:0000256" key="5">
    <source>
        <dbReference type="PROSITE-ProRule" id="PRU10137"/>
    </source>
</evidence>
<dbReference type="PROSITE" id="PS00397">
    <property type="entry name" value="RECOMBINASES_1"/>
    <property type="match status" value="1"/>
</dbReference>
<evidence type="ECO:0000313" key="9">
    <source>
        <dbReference type="EMBL" id="QUL98693.1"/>
    </source>
</evidence>
<feature type="domain" description="Recombinase" evidence="8">
    <location>
        <begin position="176"/>
        <end position="298"/>
    </location>
</feature>
<dbReference type="InterPro" id="IPR038109">
    <property type="entry name" value="DNA_bind_recomb_sf"/>
</dbReference>
<dbReference type="PANTHER" id="PTHR30461">
    <property type="entry name" value="DNA-INVERTASE FROM LAMBDOID PROPHAGE"/>
    <property type="match status" value="1"/>
</dbReference>
<dbReference type="CDD" id="cd00338">
    <property type="entry name" value="Ser_Recombinase"/>
    <property type="match status" value="1"/>
</dbReference>
<dbReference type="InterPro" id="IPR050639">
    <property type="entry name" value="SSR_resolvase"/>
</dbReference>
<dbReference type="GO" id="GO:0000150">
    <property type="term" value="F:DNA strand exchange activity"/>
    <property type="evidence" value="ECO:0007669"/>
    <property type="project" value="InterPro"/>
</dbReference>
<keyword evidence="3" id="KW-0233">DNA recombination</keyword>
<evidence type="ECO:0000256" key="3">
    <source>
        <dbReference type="ARBA" id="ARBA00023172"/>
    </source>
</evidence>
<feature type="domain" description="Resolvase/invertase-type recombinase catalytic" evidence="7">
    <location>
        <begin position="21"/>
        <end position="168"/>
    </location>
</feature>